<keyword evidence="4" id="KW-1185">Reference proteome</keyword>
<feature type="compositionally biased region" description="Basic and acidic residues" evidence="1">
    <location>
        <begin position="120"/>
        <end position="131"/>
    </location>
</feature>
<dbReference type="InterPro" id="IPR017884">
    <property type="entry name" value="SANT_dom"/>
</dbReference>
<name>A0A9W7YAN9_9FUNG</name>
<dbReference type="Pfam" id="PF00249">
    <property type="entry name" value="Myb_DNA-binding"/>
    <property type="match status" value="1"/>
</dbReference>
<feature type="compositionally biased region" description="Low complexity" evidence="1">
    <location>
        <begin position="107"/>
        <end position="119"/>
    </location>
</feature>
<dbReference type="OrthoDB" id="10258692at2759"/>
<dbReference type="SUPFAM" id="SSF46689">
    <property type="entry name" value="Homeodomain-like"/>
    <property type="match status" value="1"/>
</dbReference>
<evidence type="ECO:0000259" key="2">
    <source>
        <dbReference type="PROSITE" id="PS51293"/>
    </source>
</evidence>
<protein>
    <submittedName>
        <fullName evidence="3">DNA-binding protein snt1</fullName>
    </submittedName>
</protein>
<keyword evidence="3" id="KW-0238">DNA-binding</keyword>
<feature type="compositionally biased region" description="Basic and acidic residues" evidence="1">
    <location>
        <begin position="52"/>
        <end position="62"/>
    </location>
</feature>
<evidence type="ECO:0000313" key="3">
    <source>
        <dbReference type="EMBL" id="KAJ1728840.1"/>
    </source>
</evidence>
<dbReference type="EMBL" id="JANBOI010000729">
    <property type="protein sequence ID" value="KAJ1728840.1"/>
    <property type="molecule type" value="Genomic_DNA"/>
</dbReference>
<dbReference type="PROSITE" id="PS51293">
    <property type="entry name" value="SANT"/>
    <property type="match status" value="1"/>
</dbReference>
<feature type="region of interest" description="Disordered" evidence="1">
    <location>
        <begin position="51"/>
        <end position="90"/>
    </location>
</feature>
<accession>A0A9W7YAN9</accession>
<dbReference type="PANTHER" id="PTHR13992:SF39">
    <property type="entry name" value="SMRTER, ISOFORM G"/>
    <property type="match status" value="1"/>
</dbReference>
<dbReference type="GO" id="GO:0034967">
    <property type="term" value="C:Set3 complex"/>
    <property type="evidence" value="ECO:0007669"/>
    <property type="project" value="TreeGrafter"/>
</dbReference>
<feature type="compositionally biased region" description="Basic residues" evidence="1">
    <location>
        <begin position="524"/>
        <end position="546"/>
    </location>
</feature>
<dbReference type="PANTHER" id="PTHR13992">
    <property type="entry name" value="NUCLEAR RECEPTOR CO-REPRESSOR RELATED NCOR"/>
    <property type="match status" value="1"/>
</dbReference>
<proteinExistence type="predicted"/>
<evidence type="ECO:0000256" key="1">
    <source>
        <dbReference type="SAM" id="MobiDB-lite"/>
    </source>
</evidence>
<evidence type="ECO:0000313" key="4">
    <source>
        <dbReference type="Proteomes" id="UP001143981"/>
    </source>
</evidence>
<feature type="region of interest" description="Disordered" evidence="1">
    <location>
        <begin position="107"/>
        <end position="138"/>
    </location>
</feature>
<dbReference type="Gene3D" id="1.10.10.60">
    <property type="entry name" value="Homeodomain-like"/>
    <property type="match status" value="1"/>
</dbReference>
<feature type="compositionally biased region" description="Polar residues" evidence="1">
    <location>
        <begin position="78"/>
        <end position="89"/>
    </location>
</feature>
<dbReference type="InterPro" id="IPR051571">
    <property type="entry name" value="N-CoR_corepressor"/>
</dbReference>
<feature type="region of interest" description="Disordered" evidence="1">
    <location>
        <begin position="179"/>
        <end position="218"/>
    </location>
</feature>
<feature type="region of interest" description="Disordered" evidence="1">
    <location>
        <begin position="521"/>
        <end position="569"/>
    </location>
</feature>
<dbReference type="CDD" id="cd00167">
    <property type="entry name" value="SANT"/>
    <property type="match status" value="1"/>
</dbReference>
<feature type="domain" description="SANT" evidence="2">
    <location>
        <begin position="468"/>
        <end position="514"/>
    </location>
</feature>
<gene>
    <name evidence="3" type="primary">SNT1_2</name>
    <name evidence="3" type="ORF">LPJ61_003821</name>
</gene>
<dbReference type="InterPro" id="IPR009057">
    <property type="entry name" value="Homeodomain-like_sf"/>
</dbReference>
<comment type="caution">
    <text evidence="3">The sequence shown here is derived from an EMBL/GenBank/DDBJ whole genome shotgun (WGS) entry which is preliminary data.</text>
</comment>
<dbReference type="AlphaFoldDB" id="A0A9W7YAN9"/>
<feature type="non-terminal residue" evidence="3">
    <location>
        <position position="569"/>
    </location>
</feature>
<dbReference type="Proteomes" id="UP001143981">
    <property type="component" value="Unassembled WGS sequence"/>
</dbReference>
<dbReference type="GO" id="GO:0003677">
    <property type="term" value="F:DNA binding"/>
    <property type="evidence" value="ECO:0007669"/>
    <property type="project" value="UniProtKB-KW"/>
</dbReference>
<reference evidence="3" key="1">
    <citation type="submission" date="2022-07" db="EMBL/GenBank/DDBJ databases">
        <title>Phylogenomic reconstructions and comparative analyses of Kickxellomycotina fungi.</title>
        <authorList>
            <person name="Reynolds N.K."/>
            <person name="Stajich J.E."/>
            <person name="Barry K."/>
            <person name="Grigoriev I.V."/>
            <person name="Crous P."/>
            <person name="Smith M.E."/>
        </authorList>
    </citation>
    <scope>NUCLEOTIDE SEQUENCE</scope>
    <source>
        <strain evidence="3">BCRC 34381</strain>
    </source>
</reference>
<feature type="compositionally biased region" description="Basic and acidic residues" evidence="1">
    <location>
        <begin position="547"/>
        <end position="556"/>
    </location>
</feature>
<sequence length="569" mass="62819">MRLGTKPAARTPSPPLVRRASVADRTLASGSMVRARTNTALAMELAWGVVDAKGKASSEPTEKTPSPKAEPADAGRRSSPTIPQLQSRISDIDREIAECKERLVQMSSTAVAAEQSAASEESKRVPGDDRAVPTSPPFKQAIAPVKDSMRAGAEVAAALVQKCVPGADLAALVVPQTAAGKSDVAEQPRKKASPGPHSDGEQSAAEGSGPEDGDGPRLEEKDMMQTIYHENQARAAAENARFAAPFLECWPTFVPGTYAEPADWPFWEESGRIHEQIKPHLAMILAREKLQAQSHRLRLQREYSTLYAKWRRRVDRLDRQREQRQTVGTTPTPSGAFGTGYRRRAGPANSVDEFGFSLGALFSATPVVDAADDPFKSDAVHSEAELMAIIERLQHDDARNPDLRSQRTAAIIPDMVADPKQRVLLQFNNSSHLIEDPMTFYHAKVPEAGTSQHKRVAYANNGDTGRYWTQAEASAFVTAYLTYPKQFGKIAAHIPHKTMNDCVLFYYRNKKPLRLKELEAKANRAARRSRQTTSSRRRKERERRARKTQEERERLAMEAAAECAPTDHS</sequence>
<dbReference type="SMART" id="SM00717">
    <property type="entry name" value="SANT"/>
    <property type="match status" value="1"/>
</dbReference>
<feature type="compositionally biased region" description="Low complexity" evidence="1">
    <location>
        <begin position="557"/>
        <end position="569"/>
    </location>
</feature>
<dbReference type="InterPro" id="IPR001005">
    <property type="entry name" value="SANT/Myb"/>
</dbReference>
<dbReference type="GO" id="GO:0006357">
    <property type="term" value="P:regulation of transcription by RNA polymerase II"/>
    <property type="evidence" value="ECO:0007669"/>
    <property type="project" value="TreeGrafter"/>
</dbReference>
<organism evidence="3 4">
    <name type="scientific">Coemansia biformis</name>
    <dbReference type="NCBI Taxonomy" id="1286918"/>
    <lineage>
        <taxon>Eukaryota</taxon>
        <taxon>Fungi</taxon>
        <taxon>Fungi incertae sedis</taxon>
        <taxon>Zoopagomycota</taxon>
        <taxon>Kickxellomycotina</taxon>
        <taxon>Kickxellomycetes</taxon>
        <taxon>Kickxellales</taxon>
        <taxon>Kickxellaceae</taxon>
        <taxon>Coemansia</taxon>
    </lineage>
</organism>
<feature type="region of interest" description="Disordered" evidence="1">
    <location>
        <begin position="319"/>
        <end position="343"/>
    </location>
</feature>